<evidence type="ECO:0000256" key="2">
    <source>
        <dbReference type="ARBA" id="ARBA00022679"/>
    </source>
</evidence>
<feature type="binding site" evidence="5">
    <location>
        <position position="369"/>
    </location>
    <ligand>
        <name>S-adenosyl-L-methionine</name>
        <dbReference type="ChEBI" id="CHEBI:59789"/>
    </ligand>
</feature>
<dbReference type="SUPFAM" id="SSF53335">
    <property type="entry name" value="S-adenosyl-L-methionine-dependent methyltransferases"/>
    <property type="match status" value="1"/>
</dbReference>
<name>A0A5J6L3C1_9MICO</name>
<dbReference type="Gene3D" id="1.10.940.10">
    <property type="entry name" value="NusB-like"/>
    <property type="match status" value="1"/>
</dbReference>
<dbReference type="InterPro" id="IPR001678">
    <property type="entry name" value="MeTrfase_RsmB-F_NOP2_dom"/>
</dbReference>
<dbReference type="AlphaFoldDB" id="A0A5J6L3C1"/>
<evidence type="ECO:0000256" key="5">
    <source>
        <dbReference type="PROSITE-ProRule" id="PRU01023"/>
    </source>
</evidence>
<dbReference type="SUPFAM" id="SSF48013">
    <property type="entry name" value="NusB-like"/>
    <property type="match status" value="1"/>
</dbReference>
<gene>
    <name evidence="8" type="ORF">F6J85_08295</name>
</gene>
<dbReference type="EMBL" id="CP044232">
    <property type="protein sequence ID" value="QEW03103.1"/>
    <property type="molecule type" value="Genomic_DNA"/>
</dbReference>
<evidence type="ECO:0000259" key="7">
    <source>
        <dbReference type="PROSITE" id="PS51686"/>
    </source>
</evidence>
<sequence>MPPSFPRGTRPRRPPRARRDGHPPRASRRGSARRSRRHGRRRLVARPPGRASAGGIVSVQGARRVAYDVLRAVDEADAYANLLLPHAIERVGLDAKDAALATELTYGTLRRRGTYDAVIALAADRSVDDIDPPVRDALRLGVHQILSTRVASHAAVNESVELVRRAGGRSAAGFANAVLRRVARETPGSWLQRVGESARSNDERISLASSHPVWIIRAFRRALAAEGRADELDDLLLADNAAPRVTLAALPGLAPVPSDAPRGRYSPYAFPLAGGDPDAAVSASGGRVRVQDEGSQLAALALSRAGTVRPGERWLDLCAGPGGKTALLAAEALTAGATLEANELVPARAELVRRSVAAVPLEVPVSEEDGRVRAASTPGAYDRILVDAPCTGIGALRRRPEARWRKTPADVPPLATLQRELLLAAVEGLRPGGIVAYVTCSPHLAETAGVVAEVRRELGDAVEELDARAVLREVSRSPIDLPDQTDGSGRAQLWPHRHGTDAMSIALLRKRA</sequence>
<dbReference type="PANTHER" id="PTHR22807">
    <property type="entry name" value="NOP2 YEAST -RELATED NOL1/NOP2/FMU SUN DOMAIN-CONTAINING"/>
    <property type="match status" value="1"/>
</dbReference>
<feature type="binding site" evidence="5">
    <location>
        <position position="387"/>
    </location>
    <ligand>
        <name>S-adenosyl-L-methionine</name>
        <dbReference type="ChEBI" id="CHEBI:59789"/>
    </ligand>
</feature>
<dbReference type="Proteomes" id="UP000325516">
    <property type="component" value="Chromosome"/>
</dbReference>
<keyword evidence="2 5" id="KW-0808">Transferase</keyword>
<comment type="similarity">
    <text evidence="5">Belongs to the class I-like SAM-binding methyltransferase superfamily. RsmB/NOP family.</text>
</comment>
<dbReference type="InterPro" id="IPR035926">
    <property type="entry name" value="NusB-like_sf"/>
</dbReference>
<protein>
    <submittedName>
        <fullName evidence="8">rRNA small subunit methyltransferase B</fullName>
    </submittedName>
</protein>
<keyword evidence="9" id="KW-1185">Reference proteome</keyword>
<accession>A0A5J6L3C1</accession>
<dbReference type="GO" id="GO:0008173">
    <property type="term" value="F:RNA methyltransferase activity"/>
    <property type="evidence" value="ECO:0007669"/>
    <property type="project" value="InterPro"/>
</dbReference>
<dbReference type="PRINTS" id="PR02008">
    <property type="entry name" value="RCMTFAMILY"/>
</dbReference>
<dbReference type="InterPro" id="IPR049560">
    <property type="entry name" value="MeTrfase_RsmB-F_NOP2_cat"/>
</dbReference>
<reference evidence="9" key="1">
    <citation type="submission" date="2019-09" db="EMBL/GenBank/DDBJ databases">
        <title>Mumia zhuanghuii sp. nov. isolated from the intestinal contents of plateau pika (Ochotona curzoniae) in the Qinghai-Tibet plateau of China.</title>
        <authorList>
            <person name="Tian Z."/>
        </authorList>
    </citation>
    <scope>NUCLEOTIDE SEQUENCE [LARGE SCALE GENOMIC DNA]</scope>
    <source>
        <strain evidence="9">L-031</strain>
    </source>
</reference>
<dbReference type="PROSITE" id="PS51686">
    <property type="entry name" value="SAM_MT_RSMB_NOP"/>
    <property type="match status" value="1"/>
</dbReference>
<organism evidence="8 9">
    <name type="scientific">Microbacterium lushaniae</name>
    <dbReference type="NCBI Taxonomy" id="2614639"/>
    <lineage>
        <taxon>Bacteria</taxon>
        <taxon>Bacillati</taxon>
        <taxon>Actinomycetota</taxon>
        <taxon>Actinomycetes</taxon>
        <taxon>Micrococcales</taxon>
        <taxon>Microbacteriaceae</taxon>
        <taxon>Microbacterium</taxon>
    </lineage>
</organism>
<dbReference type="KEGG" id="mlz:F6J85_08295"/>
<dbReference type="Pfam" id="PF01029">
    <property type="entry name" value="NusB"/>
    <property type="match status" value="1"/>
</dbReference>
<feature type="binding site" evidence="5">
    <location>
        <begin position="318"/>
        <end position="324"/>
    </location>
    <ligand>
        <name>S-adenosyl-L-methionine</name>
        <dbReference type="ChEBI" id="CHEBI:59789"/>
    </ligand>
</feature>
<dbReference type="GO" id="GO:0006355">
    <property type="term" value="P:regulation of DNA-templated transcription"/>
    <property type="evidence" value="ECO:0007669"/>
    <property type="project" value="InterPro"/>
</dbReference>
<evidence type="ECO:0000256" key="4">
    <source>
        <dbReference type="ARBA" id="ARBA00022884"/>
    </source>
</evidence>
<dbReference type="Gene3D" id="3.40.50.150">
    <property type="entry name" value="Vaccinia Virus protein VP39"/>
    <property type="match status" value="1"/>
</dbReference>
<dbReference type="PANTHER" id="PTHR22807:SF53">
    <property type="entry name" value="RIBOSOMAL RNA SMALL SUBUNIT METHYLTRANSFERASE B-RELATED"/>
    <property type="match status" value="1"/>
</dbReference>
<feature type="compositionally biased region" description="Basic residues" evidence="6">
    <location>
        <begin position="25"/>
        <end position="44"/>
    </location>
</feature>
<dbReference type="InterPro" id="IPR023267">
    <property type="entry name" value="RCMT"/>
</dbReference>
<keyword evidence="3 5" id="KW-0949">S-adenosyl-L-methionine</keyword>
<keyword evidence="1 5" id="KW-0489">Methyltransferase</keyword>
<dbReference type="Pfam" id="PF01189">
    <property type="entry name" value="Methyltr_RsmB-F"/>
    <property type="match status" value="1"/>
</dbReference>
<proteinExistence type="inferred from homology"/>
<evidence type="ECO:0000313" key="9">
    <source>
        <dbReference type="Proteomes" id="UP000325516"/>
    </source>
</evidence>
<feature type="active site" description="Nucleophile" evidence="5">
    <location>
        <position position="440"/>
    </location>
</feature>
<evidence type="ECO:0000256" key="3">
    <source>
        <dbReference type="ARBA" id="ARBA00022691"/>
    </source>
</evidence>
<evidence type="ECO:0000313" key="8">
    <source>
        <dbReference type="EMBL" id="QEW03103.1"/>
    </source>
</evidence>
<feature type="domain" description="SAM-dependent MTase RsmB/NOP-type" evidence="7">
    <location>
        <begin position="208"/>
        <end position="511"/>
    </location>
</feature>
<evidence type="ECO:0000256" key="1">
    <source>
        <dbReference type="ARBA" id="ARBA00022603"/>
    </source>
</evidence>
<dbReference type="InterPro" id="IPR006027">
    <property type="entry name" value="NusB_RsmB_TIM44"/>
</dbReference>
<dbReference type="InterPro" id="IPR029063">
    <property type="entry name" value="SAM-dependent_MTases_sf"/>
</dbReference>
<dbReference type="GO" id="GO:0003723">
    <property type="term" value="F:RNA binding"/>
    <property type="evidence" value="ECO:0007669"/>
    <property type="project" value="UniProtKB-UniRule"/>
</dbReference>
<evidence type="ECO:0000256" key="6">
    <source>
        <dbReference type="SAM" id="MobiDB-lite"/>
    </source>
</evidence>
<feature type="binding site" evidence="5">
    <location>
        <position position="343"/>
    </location>
    <ligand>
        <name>S-adenosyl-L-methionine</name>
        <dbReference type="ChEBI" id="CHEBI:59789"/>
    </ligand>
</feature>
<keyword evidence="4 5" id="KW-0694">RNA-binding</keyword>
<feature type="region of interest" description="Disordered" evidence="6">
    <location>
        <begin position="1"/>
        <end position="54"/>
    </location>
</feature>
<dbReference type="GO" id="GO:0001510">
    <property type="term" value="P:RNA methylation"/>
    <property type="evidence" value="ECO:0007669"/>
    <property type="project" value="InterPro"/>
</dbReference>